<name>A0ABS6Z3N5_9ACTN</name>
<gene>
    <name evidence="1" type="ORF">GPJ59_09915</name>
</gene>
<evidence type="ECO:0000313" key="2">
    <source>
        <dbReference type="Proteomes" id="UP000812013"/>
    </source>
</evidence>
<dbReference type="Proteomes" id="UP000812013">
    <property type="component" value="Unassembled WGS sequence"/>
</dbReference>
<evidence type="ECO:0000313" key="1">
    <source>
        <dbReference type="EMBL" id="MBW5482191.1"/>
    </source>
</evidence>
<comment type="caution">
    <text evidence="1">The sequence shown here is derived from an EMBL/GenBank/DDBJ whole genome shotgun (WGS) entry which is preliminary data.</text>
</comment>
<accession>A0ABS6Z3N5</accession>
<sequence length="422" mass="44968">MSTSFDDVRRHVAAGDISGAVRALRPLAGTAGLQDLAAEVRPLAEAVGFDGLAKAAREAARKPGDAQRLYDFGHLCIEHGIAFAAVPALREALRLAPGSARQILSELVAALEAEDRNAEATQELLRHEALLESWPGQYLVAYNALLSGDLATARDRAARLPAPQDEVWTWAHQRLRGMLDRAEAAVRTAPLDDADLRGWQFALTGTLLGTLSPYGFHVMRGRYAYLGDSYEACRRGLDRLATALDAAGRSPRAVSALPGRSDRILALAAAEILGLDLVPYAPDRPDTLVVAYDLSAHDEDVQAPLRERATGQVLYEHASTWTEPGTVPADFSCLQRQVGSEPWGGQLGVDGRGEADTRPEEAIARDIVTADAGTADPGDGSAPAGSDTDTAFRAFAAAVAPFWLTGPRTAIRSAGPVRSNHF</sequence>
<proteinExistence type="predicted"/>
<dbReference type="RefSeq" id="WP_219666116.1">
    <property type="nucleotide sequence ID" value="NZ_WTFF01000048.1"/>
</dbReference>
<keyword evidence="2" id="KW-1185">Reference proteome</keyword>
<reference evidence="1 2" key="1">
    <citation type="submission" date="2019-12" db="EMBL/GenBank/DDBJ databases">
        <title>Genome sequence of Streptomyces bambusae.</title>
        <authorList>
            <person name="Bansal K."/>
            <person name="Choksket S."/>
            <person name="Korpole S."/>
            <person name="Patil P.B."/>
        </authorList>
    </citation>
    <scope>NUCLEOTIDE SEQUENCE [LARGE SCALE GENOMIC DNA]</scope>
    <source>
        <strain evidence="1 2">SK60</strain>
    </source>
</reference>
<dbReference type="EMBL" id="WTFF01000048">
    <property type="protein sequence ID" value="MBW5482191.1"/>
    <property type="molecule type" value="Genomic_DNA"/>
</dbReference>
<evidence type="ECO:0008006" key="3">
    <source>
        <dbReference type="Google" id="ProtNLM"/>
    </source>
</evidence>
<protein>
    <recommendedName>
        <fullName evidence="3">Tetratricopeptide repeat protein</fullName>
    </recommendedName>
</protein>
<organism evidence="1 2">
    <name type="scientific">Streptomyces bambusae</name>
    <dbReference type="NCBI Taxonomy" id="1550616"/>
    <lineage>
        <taxon>Bacteria</taxon>
        <taxon>Bacillati</taxon>
        <taxon>Actinomycetota</taxon>
        <taxon>Actinomycetes</taxon>
        <taxon>Kitasatosporales</taxon>
        <taxon>Streptomycetaceae</taxon>
        <taxon>Streptomyces</taxon>
    </lineage>
</organism>